<name>A0ABU4PS06_9SPHN</name>
<comment type="caution">
    <text evidence="1">The sequence shown here is derived from an EMBL/GenBank/DDBJ whole genome shotgun (WGS) entry which is preliminary data.</text>
</comment>
<evidence type="ECO:0000313" key="2">
    <source>
        <dbReference type="Proteomes" id="UP001279660"/>
    </source>
</evidence>
<gene>
    <name evidence="1" type="ORF">SIL82_15215</name>
</gene>
<organism evidence="1 2">
    <name type="scientific">Sphingomonas echinoides</name>
    <dbReference type="NCBI Taxonomy" id="59803"/>
    <lineage>
        <taxon>Bacteria</taxon>
        <taxon>Pseudomonadati</taxon>
        <taxon>Pseudomonadota</taxon>
        <taxon>Alphaproteobacteria</taxon>
        <taxon>Sphingomonadales</taxon>
        <taxon>Sphingomonadaceae</taxon>
        <taxon>Sphingomonas</taxon>
    </lineage>
</organism>
<accession>A0ABU4PS06</accession>
<dbReference type="EMBL" id="JAWXXV010000001">
    <property type="protein sequence ID" value="MDX5985604.1"/>
    <property type="molecule type" value="Genomic_DNA"/>
</dbReference>
<evidence type="ECO:0000313" key="1">
    <source>
        <dbReference type="EMBL" id="MDX5985604.1"/>
    </source>
</evidence>
<dbReference type="RefSeq" id="WP_169313344.1">
    <property type="nucleotide sequence ID" value="NZ_JAWXXV010000001.1"/>
</dbReference>
<sequence length="207" mass="22738">MSVRSEILALPAFVTVLRLLHDHMVSVIEDLAHMGFPLPPNHVDRFYDPNATIAAAIDLILAPFDYIRDSHASWLELVVVHSVATASANKITRDPELSRRYGEAYTAPPQDLREPIAITALARTLRMSYSTVRREVESAVAAGKLVRAGHGVLASDAYLISDVIVQAGERATAHCAHVLRRLGPGGFRFDNPTHCYLDGKPAFLTFD</sequence>
<reference evidence="1 2" key="1">
    <citation type="submission" date="2023-11" db="EMBL/GenBank/DDBJ databases">
        <title>MicrobeMod: A computational toolkit for identifying prokaryotic methylation and restriction-modification with nanopore sequencing.</title>
        <authorList>
            <person name="Crits-Christoph A."/>
            <person name="Kang S.C."/>
            <person name="Lee H."/>
            <person name="Ostrov N."/>
        </authorList>
    </citation>
    <scope>NUCLEOTIDE SEQUENCE [LARGE SCALE GENOMIC DNA]</scope>
    <source>
        <strain evidence="1 2">ATCC 14820</strain>
    </source>
</reference>
<proteinExistence type="predicted"/>
<keyword evidence="2" id="KW-1185">Reference proteome</keyword>
<protein>
    <submittedName>
        <fullName evidence="1">Uncharacterized protein</fullName>
    </submittedName>
</protein>
<dbReference type="Proteomes" id="UP001279660">
    <property type="component" value="Unassembled WGS sequence"/>
</dbReference>